<protein>
    <submittedName>
        <fullName evidence="5">Doxorubicin resistance ATP-binding protein DrrA</fullName>
        <ecNumber evidence="5">3.6.3.-</ecNumber>
    </submittedName>
</protein>
<organism evidence="5 6">
    <name type="scientific">Acetobacterium wieringae</name>
    <dbReference type="NCBI Taxonomy" id="52694"/>
    <lineage>
        <taxon>Bacteria</taxon>
        <taxon>Bacillati</taxon>
        <taxon>Bacillota</taxon>
        <taxon>Clostridia</taxon>
        <taxon>Eubacteriales</taxon>
        <taxon>Eubacteriaceae</taxon>
        <taxon>Acetobacterium</taxon>
    </lineage>
</organism>
<feature type="domain" description="ABC transporter" evidence="4">
    <location>
        <begin position="2"/>
        <end position="232"/>
    </location>
</feature>
<dbReference type="InterPro" id="IPR017871">
    <property type="entry name" value="ABC_transporter-like_CS"/>
</dbReference>
<sequence>MLSVRDVSMTYQKGKKEALKNINLEIAEGEFTALLGQNGAGKSTLINILAGNVKKTQGSVSIGGYDLDKKELETKKIIGIVPQDTGYDFVFTVDEALKKQSGYFGIKNNKAYIDEVLEALYLTEKRSARIRDLSGGMRRRFLIAKALVHKPKILILDEPTAGVDIEMRHTLYDFLVKLHQSGTTIILTTHYIEEAEKLCKRIVIIDGGKIIADEPKEELMDAFSRESIIEVHFDQALNLADFDFLSDYHPHIEDKTRLQLKASKKDLSKVFRQLSEKNLEFTNLVVERPKLEDIYLNIIKH</sequence>
<keyword evidence="2" id="KW-0547">Nucleotide-binding</keyword>
<dbReference type="GO" id="GO:0016887">
    <property type="term" value="F:ATP hydrolysis activity"/>
    <property type="evidence" value="ECO:0007669"/>
    <property type="project" value="InterPro"/>
</dbReference>
<dbReference type="SUPFAM" id="SSF52540">
    <property type="entry name" value="P-loop containing nucleoside triphosphate hydrolases"/>
    <property type="match status" value="1"/>
</dbReference>
<dbReference type="CDD" id="cd03230">
    <property type="entry name" value="ABC_DR_subfamily_A"/>
    <property type="match status" value="1"/>
</dbReference>
<keyword evidence="3 5" id="KW-0067">ATP-binding</keyword>
<keyword evidence="1" id="KW-0813">Transport</keyword>
<dbReference type="PANTHER" id="PTHR42711">
    <property type="entry name" value="ABC TRANSPORTER ATP-BINDING PROTEIN"/>
    <property type="match status" value="1"/>
</dbReference>
<keyword evidence="5" id="KW-0378">Hydrolase</keyword>
<comment type="caution">
    <text evidence="5">The sequence shown here is derived from an EMBL/GenBank/DDBJ whole genome shotgun (WGS) entry which is preliminary data.</text>
</comment>
<name>A0A1F2PFC9_9FIRM</name>
<dbReference type="Proteomes" id="UP000176244">
    <property type="component" value="Unassembled WGS sequence"/>
</dbReference>
<dbReference type="GO" id="GO:0005524">
    <property type="term" value="F:ATP binding"/>
    <property type="evidence" value="ECO:0007669"/>
    <property type="project" value="UniProtKB-KW"/>
</dbReference>
<dbReference type="InterPro" id="IPR027417">
    <property type="entry name" value="P-loop_NTPase"/>
</dbReference>
<evidence type="ECO:0000256" key="1">
    <source>
        <dbReference type="ARBA" id="ARBA00022448"/>
    </source>
</evidence>
<dbReference type="InterPro" id="IPR003439">
    <property type="entry name" value="ABC_transporter-like_ATP-bd"/>
</dbReference>
<dbReference type="OrthoDB" id="9804819at2"/>
<dbReference type="AlphaFoldDB" id="A0A1F2PFC9"/>
<dbReference type="Pfam" id="PF00005">
    <property type="entry name" value="ABC_tran"/>
    <property type="match status" value="1"/>
</dbReference>
<dbReference type="PROSITE" id="PS00211">
    <property type="entry name" value="ABC_TRANSPORTER_1"/>
    <property type="match status" value="1"/>
</dbReference>
<reference evidence="5 6" key="1">
    <citation type="submission" date="2015-09" db="EMBL/GenBank/DDBJ databases">
        <title>Genome sequence of Acetobacterium wieringae DSM 1911.</title>
        <authorList>
            <person name="Poehlein A."/>
            <person name="Bengelsdorf F.R."/>
            <person name="Schiel-Bengelsdorf B."/>
            <person name="Duerre P."/>
            <person name="Daniel R."/>
        </authorList>
    </citation>
    <scope>NUCLEOTIDE SEQUENCE [LARGE SCALE GENOMIC DNA]</scope>
    <source>
        <strain evidence="5 6">DSM 1911</strain>
    </source>
</reference>
<evidence type="ECO:0000313" key="5">
    <source>
        <dbReference type="EMBL" id="OFV70060.1"/>
    </source>
</evidence>
<dbReference type="Gene3D" id="3.40.50.300">
    <property type="entry name" value="P-loop containing nucleotide triphosphate hydrolases"/>
    <property type="match status" value="1"/>
</dbReference>
<accession>A0A1F2PFC9</accession>
<dbReference type="STRING" id="52694.ACWI_22650"/>
<dbReference type="InterPro" id="IPR003593">
    <property type="entry name" value="AAA+_ATPase"/>
</dbReference>
<dbReference type="EMBL" id="LKEU01000033">
    <property type="protein sequence ID" value="OFV70060.1"/>
    <property type="molecule type" value="Genomic_DNA"/>
</dbReference>
<evidence type="ECO:0000313" key="6">
    <source>
        <dbReference type="Proteomes" id="UP000176244"/>
    </source>
</evidence>
<dbReference type="RefSeq" id="WP_070371550.1">
    <property type="nucleotide sequence ID" value="NZ_JAYFRG010000033.1"/>
</dbReference>
<dbReference type="EC" id="3.6.3.-" evidence="5"/>
<proteinExistence type="predicted"/>
<gene>
    <name evidence="5" type="primary">drrA_2</name>
    <name evidence="5" type="ORF">ACWI_22650</name>
</gene>
<evidence type="ECO:0000259" key="4">
    <source>
        <dbReference type="PROSITE" id="PS50893"/>
    </source>
</evidence>
<dbReference type="SMART" id="SM00382">
    <property type="entry name" value="AAA"/>
    <property type="match status" value="1"/>
</dbReference>
<dbReference type="InterPro" id="IPR050763">
    <property type="entry name" value="ABC_transporter_ATP-binding"/>
</dbReference>
<dbReference type="PROSITE" id="PS50893">
    <property type="entry name" value="ABC_TRANSPORTER_2"/>
    <property type="match status" value="1"/>
</dbReference>
<dbReference type="PANTHER" id="PTHR42711:SF15">
    <property type="entry name" value="ABC-TYPE MULTIDRUG TRANSPORT SYSTEM, ATPASE COMPONENT"/>
    <property type="match status" value="1"/>
</dbReference>
<evidence type="ECO:0000256" key="3">
    <source>
        <dbReference type="ARBA" id="ARBA00022840"/>
    </source>
</evidence>
<evidence type="ECO:0000256" key="2">
    <source>
        <dbReference type="ARBA" id="ARBA00022741"/>
    </source>
</evidence>